<keyword evidence="2" id="KW-1003">Cell membrane</keyword>
<dbReference type="SUPFAM" id="SSF55781">
    <property type="entry name" value="GAF domain-like"/>
    <property type="match status" value="1"/>
</dbReference>
<evidence type="ECO:0000256" key="4">
    <source>
        <dbReference type="ARBA" id="ARBA00022692"/>
    </source>
</evidence>
<evidence type="ECO:0000313" key="12">
    <source>
        <dbReference type="Proteomes" id="UP000290365"/>
    </source>
</evidence>
<dbReference type="Pfam" id="PF02518">
    <property type="entry name" value="HATPase_c"/>
    <property type="match status" value="1"/>
</dbReference>
<dbReference type="InterPro" id="IPR011712">
    <property type="entry name" value="Sig_transdc_His_kin_sub3_dim/P"/>
</dbReference>
<keyword evidence="5" id="KW-0418">Kinase</keyword>
<comment type="subcellular location">
    <subcellularLocation>
        <location evidence="1">Cell membrane</location>
        <topology evidence="1">Multi-pass membrane protein</topology>
    </subcellularLocation>
</comment>
<keyword evidence="12" id="KW-1185">Reference proteome</keyword>
<dbReference type="SMART" id="SM00387">
    <property type="entry name" value="HATPase_c"/>
    <property type="match status" value="1"/>
</dbReference>
<dbReference type="PANTHER" id="PTHR24421:SF37">
    <property type="entry name" value="SENSOR HISTIDINE KINASE NARS"/>
    <property type="match status" value="1"/>
</dbReference>
<dbReference type="KEGG" id="kbs:EPA93_44000"/>
<evidence type="ECO:0000256" key="6">
    <source>
        <dbReference type="ARBA" id="ARBA00022989"/>
    </source>
</evidence>
<feature type="transmembrane region" description="Helical" evidence="9">
    <location>
        <begin position="39"/>
        <end position="61"/>
    </location>
</feature>
<dbReference type="Gene3D" id="3.30.565.10">
    <property type="entry name" value="Histidine kinase-like ATPase, C-terminal domain"/>
    <property type="match status" value="1"/>
</dbReference>
<feature type="transmembrane region" description="Helical" evidence="9">
    <location>
        <begin position="195"/>
        <end position="215"/>
    </location>
</feature>
<reference evidence="11 12" key="1">
    <citation type="submission" date="2019-01" db="EMBL/GenBank/DDBJ databases">
        <title>Ktedonosporobacter rubrisoli SCAWS-G2.</title>
        <authorList>
            <person name="Huang Y."/>
            <person name="Yan B."/>
        </authorList>
    </citation>
    <scope>NUCLEOTIDE SEQUENCE [LARGE SCALE GENOMIC DNA]</scope>
    <source>
        <strain evidence="11 12">SCAWS-G2</strain>
    </source>
</reference>
<evidence type="ECO:0000256" key="5">
    <source>
        <dbReference type="ARBA" id="ARBA00022777"/>
    </source>
</evidence>
<dbReference type="Gene3D" id="1.20.5.1930">
    <property type="match status" value="1"/>
</dbReference>
<dbReference type="Gene3D" id="3.30.450.40">
    <property type="match status" value="1"/>
</dbReference>
<evidence type="ECO:0000256" key="1">
    <source>
        <dbReference type="ARBA" id="ARBA00004651"/>
    </source>
</evidence>
<keyword evidence="6 9" id="KW-1133">Transmembrane helix</keyword>
<sequence length="659" mass="73908">MMQRKFSWCLRKYRINYFRQRLSALLQILEAGTNRRQPFLLWTARVLWCFGIFSLLVEAFVRFPWLFTQYQHVCAEASCGLAPLQAQELQTLQIPATWYITYQIVLVFLLSCVWFALGIALFWQTRKRTDVGVLIAWVVSLVLVAYAVNTALPSFPRLSIGLVSWVRVFGETLLFLFFYWYWRIAHRQQRTQTRAIVKAMLFANTVALLTGILLIKFPHHILFVVVLDTLFTLAMLLVPFALGRAIVQYHFWEVHTLLNRTLTYGALTMCILGAYVMIVGGLGWLLQRPNNPLLSFLALGTIAALFQPLRTYLQSLVNRLLYGERDNPLAVLRRLGQQLEATLAPESVLPVIVSTIAQTLKLPGAALVLKEGETWTEVARYGAENWQYTLRLPLTYQGEALGKLCLAPRTPGESFSSTEVKMLGEVASQASMAVHAGRATRDLQQARLRLVNTREEERRRLQRELHDSLGPTLASFSQRLDAACQLVHTDPQESIAQLQALKKQTRAGLAEMRRMVYALRPPILEELGLLAAIREQIIPGARHAQIQVILDLPEALPPLSAAVEVAAYRILQEALTNVVRHAQARTCHLRLFATSSGWLIIEISDDGIGVPSPIVPGVGIGSMRERAAELGGSCSIAANVTGGTQVSIRLPFPIERGIL</sequence>
<evidence type="ECO:0000256" key="9">
    <source>
        <dbReference type="SAM" id="Phobius"/>
    </source>
</evidence>
<feature type="transmembrane region" description="Helical" evidence="9">
    <location>
        <begin position="99"/>
        <end position="123"/>
    </location>
</feature>
<dbReference type="AlphaFoldDB" id="A0A4P6K2V7"/>
<dbReference type="GO" id="GO:0000155">
    <property type="term" value="F:phosphorelay sensor kinase activity"/>
    <property type="evidence" value="ECO:0007669"/>
    <property type="project" value="InterPro"/>
</dbReference>
<keyword evidence="3" id="KW-0808">Transferase</keyword>
<name>A0A4P6K2V7_KTERU</name>
<evidence type="ECO:0000259" key="10">
    <source>
        <dbReference type="SMART" id="SM00387"/>
    </source>
</evidence>
<feature type="domain" description="Histidine kinase/HSP90-like ATPase" evidence="10">
    <location>
        <begin position="562"/>
        <end position="654"/>
    </location>
</feature>
<evidence type="ECO:0000313" key="11">
    <source>
        <dbReference type="EMBL" id="QBD82567.1"/>
    </source>
</evidence>
<keyword evidence="8 9" id="KW-0472">Membrane</keyword>
<feature type="transmembrane region" description="Helical" evidence="9">
    <location>
        <begin position="130"/>
        <end position="148"/>
    </location>
</feature>
<evidence type="ECO:0000256" key="8">
    <source>
        <dbReference type="ARBA" id="ARBA00023136"/>
    </source>
</evidence>
<dbReference type="EMBL" id="CP035758">
    <property type="protein sequence ID" value="QBD82567.1"/>
    <property type="molecule type" value="Genomic_DNA"/>
</dbReference>
<dbReference type="GO" id="GO:0046983">
    <property type="term" value="F:protein dimerization activity"/>
    <property type="evidence" value="ECO:0007669"/>
    <property type="project" value="InterPro"/>
</dbReference>
<dbReference type="Pfam" id="PF07730">
    <property type="entry name" value="HisKA_3"/>
    <property type="match status" value="1"/>
</dbReference>
<dbReference type="SUPFAM" id="SSF55874">
    <property type="entry name" value="ATPase domain of HSP90 chaperone/DNA topoisomerase II/histidine kinase"/>
    <property type="match status" value="1"/>
</dbReference>
<dbReference type="Proteomes" id="UP000290365">
    <property type="component" value="Chromosome"/>
</dbReference>
<feature type="transmembrane region" description="Helical" evidence="9">
    <location>
        <begin position="160"/>
        <end position="183"/>
    </location>
</feature>
<keyword evidence="4 9" id="KW-0812">Transmembrane</keyword>
<dbReference type="CDD" id="cd16917">
    <property type="entry name" value="HATPase_UhpB-NarQ-NarX-like"/>
    <property type="match status" value="1"/>
</dbReference>
<dbReference type="InterPro" id="IPR003594">
    <property type="entry name" value="HATPase_dom"/>
</dbReference>
<feature type="transmembrane region" description="Helical" evidence="9">
    <location>
        <begin position="262"/>
        <end position="286"/>
    </location>
</feature>
<gene>
    <name evidence="11" type="ORF">EPA93_44000</name>
</gene>
<evidence type="ECO:0000256" key="2">
    <source>
        <dbReference type="ARBA" id="ARBA00022475"/>
    </source>
</evidence>
<dbReference type="PANTHER" id="PTHR24421">
    <property type="entry name" value="NITRATE/NITRITE SENSOR PROTEIN NARX-RELATED"/>
    <property type="match status" value="1"/>
</dbReference>
<protein>
    <recommendedName>
        <fullName evidence="10">Histidine kinase/HSP90-like ATPase domain-containing protein</fullName>
    </recommendedName>
</protein>
<feature type="transmembrane region" description="Helical" evidence="9">
    <location>
        <begin position="221"/>
        <end position="242"/>
    </location>
</feature>
<dbReference type="GO" id="GO:0005886">
    <property type="term" value="C:plasma membrane"/>
    <property type="evidence" value="ECO:0007669"/>
    <property type="project" value="UniProtKB-SubCell"/>
</dbReference>
<evidence type="ECO:0000256" key="7">
    <source>
        <dbReference type="ARBA" id="ARBA00023012"/>
    </source>
</evidence>
<proteinExistence type="predicted"/>
<evidence type="ECO:0000256" key="3">
    <source>
        <dbReference type="ARBA" id="ARBA00022679"/>
    </source>
</evidence>
<dbReference type="InterPro" id="IPR050482">
    <property type="entry name" value="Sensor_HK_TwoCompSys"/>
</dbReference>
<accession>A0A4P6K2V7</accession>
<organism evidence="11 12">
    <name type="scientific">Ktedonosporobacter rubrisoli</name>
    <dbReference type="NCBI Taxonomy" id="2509675"/>
    <lineage>
        <taxon>Bacteria</taxon>
        <taxon>Bacillati</taxon>
        <taxon>Chloroflexota</taxon>
        <taxon>Ktedonobacteria</taxon>
        <taxon>Ktedonobacterales</taxon>
        <taxon>Ktedonosporobacteraceae</taxon>
        <taxon>Ktedonosporobacter</taxon>
    </lineage>
</organism>
<keyword evidence="7" id="KW-0902">Two-component regulatory system</keyword>
<dbReference type="RefSeq" id="WP_129893636.1">
    <property type="nucleotide sequence ID" value="NZ_CP035758.1"/>
</dbReference>
<dbReference type="InterPro" id="IPR036890">
    <property type="entry name" value="HATPase_C_sf"/>
</dbReference>
<dbReference type="InterPro" id="IPR029016">
    <property type="entry name" value="GAF-like_dom_sf"/>
</dbReference>
<dbReference type="OrthoDB" id="136463at2"/>